<dbReference type="Gramene" id="TuG1812G0200002607.01.T02">
    <property type="protein sequence ID" value="TuG1812G0200002607.01.T02"/>
    <property type="gene ID" value="TuG1812G0200002607.01"/>
</dbReference>
<dbReference type="Pfam" id="PF03101">
    <property type="entry name" value="FAR1"/>
    <property type="match status" value="1"/>
</dbReference>
<dbReference type="EnsemblPlants" id="TuG1812G0200002607.01.T02">
    <property type="protein sequence ID" value="TuG1812G0200002607.01.T02"/>
    <property type="gene ID" value="TuG1812G0200002607.01"/>
</dbReference>
<protein>
    <recommendedName>
        <fullName evidence="2">FAR1 domain-containing protein</fullName>
    </recommendedName>
</protein>
<evidence type="ECO:0000313" key="3">
    <source>
        <dbReference type="EnsemblPlants" id="TuG1812G0200002607.01.T02"/>
    </source>
</evidence>
<feature type="domain" description="FAR1" evidence="2">
    <location>
        <begin position="54"/>
        <end position="118"/>
    </location>
</feature>
<keyword evidence="4" id="KW-1185">Reference proteome</keyword>
<accession>A0A8R7TGL9</accession>
<proteinExistence type="predicted"/>
<dbReference type="Proteomes" id="UP000015106">
    <property type="component" value="Chromosome 2"/>
</dbReference>
<evidence type="ECO:0000256" key="1">
    <source>
        <dbReference type="SAM" id="MobiDB-lite"/>
    </source>
</evidence>
<reference evidence="4" key="1">
    <citation type="journal article" date="2013" name="Nature">
        <title>Draft genome of the wheat A-genome progenitor Triticum urartu.</title>
        <authorList>
            <person name="Ling H.Q."/>
            <person name="Zhao S."/>
            <person name="Liu D."/>
            <person name="Wang J."/>
            <person name="Sun H."/>
            <person name="Zhang C."/>
            <person name="Fan H."/>
            <person name="Li D."/>
            <person name="Dong L."/>
            <person name="Tao Y."/>
            <person name="Gao C."/>
            <person name="Wu H."/>
            <person name="Li Y."/>
            <person name="Cui Y."/>
            <person name="Guo X."/>
            <person name="Zheng S."/>
            <person name="Wang B."/>
            <person name="Yu K."/>
            <person name="Liang Q."/>
            <person name="Yang W."/>
            <person name="Lou X."/>
            <person name="Chen J."/>
            <person name="Feng M."/>
            <person name="Jian J."/>
            <person name="Zhang X."/>
            <person name="Luo G."/>
            <person name="Jiang Y."/>
            <person name="Liu J."/>
            <person name="Wang Z."/>
            <person name="Sha Y."/>
            <person name="Zhang B."/>
            <person name="Wu H."/>
            <person name="Tang D."/>
            <person name="Shen Q."/>
            <person name="Xue P."/>
            <person name="Zou S."/>
            <person name="Wang X."/>
            <person name="Liu X."/>
            <person name="Wang F."/>
            <person name="Yang Y."/>
            <person name="An X."/>
            <person name="Dong Z."/>
            <person name="Zhang K."/>
            <person name="Zhang X."/>
            <person name="Luo M.C."/>
            <person name="Dvorak J."/>
            <person name="Tong Y."/>
            <person name="Wang J."/>
            <person name="Yang H."/>
            <person name="Li Z."/>
            <person name="Wang D."/>
            <person name="Zhang A."/>
            <person name="Wang J."/>
        </authorList>
    </citation>
    <scope>NUCLEOTIDE SEQUENCE</scope>
    <source>
        <strain evidence="4">cv. G1812</strain>
    </source>
</reference>
<evidence type="ECO:0000313" key="4">
    <source>
        <dbReference type="Proteomes" id="UP000015106"/>
    </source>
</evidence>
<dbReference type="PANTHER" id="PTHR46328:SF34">
    <property type="entry name" value="PROTEIN FAR1-RELATED SEQUENCE 5-LIKE"/>
    <property type="match status" value="1"/>
</dbReference>
<reference evidence="3" key="3">
    <citation type="submission" date="2022-06" db="UniProtKB">
        <authorList>
            <consortium name="EnsemblPlants"/>
        </authorList>
    </citation>
    <scope>IDENTIFICATION</scope>
</reference>
<sequence>MASSSSDHGNHEHVNGSPGPEDVHETAPSNATDCIDERVPKVGMQFLSEEEAYSFYNKYAKAIGFSIRRGSQHKVKNSSAIQQRTFTCSRQGFRAEDKREDSFSYSRPETRCGCEGHM</sequence>
<evidence type="ECO:0000259" key="2">
    <source>
        <dbReference type="Pfam" id="PF03101"/>
    </source>
</evidence>
<organism evidence="3 4">
    <name type="scientific">Triticum urartu</name>
    <name type="common">Red wild einkorn</name>
    <name type="synonym">Crithodium urartu</name>
    <dbReference type="NCBI Taxonomy" id="4572"/>
    <lineage>
        <taxon>Eukaryota</taxon>
        <taxon>Viridiplantae</taxon>
        <taxon>Streptophyta</taxon>
        <taxon>Embryophyta</taxon>
        <taxon>Tracheophyta</taxon>
        <taxon>Spermatophyta</taxon>
        <taxon>Magnoliopsida</taxon>
        <taxon>Liliopsida</taxon>
        <taxon>Poales</taxon>
        <taxon>Poaceae</taxon>
        <taxon>BOP clade</taxon>
        <taxon>Pooideae</taxon>
        <taxon>Triticodae</taxon>
        <taxon>Triticeae</taxon>
        <taxon>Triticinae</taxon>
        <taxon>Triticum</taxon>
    </lineage>
</organism>
<reference evidence="3" key="2">
    <citation type="submission" date="2018-03" db="EMBL/GenBank/DDBJ databases">
        <title>The Triticum urartu genome reveals the dynamic nature of wheat genome evolution.</title>
        <authorList>
            <person name="Ling H."/>
            <person name="Ma B."/>
            <person name="Shi X."/>
            <person name="Liu H."/>
            <person name="Dong L."/>
            <person name="Sun H."/>
            <person name="Cao Y."/>
            <person name="Gao Q."/>
            <person name="Zheng S."/>
            <person name="Li Y."/>
            <person name="Yu Y."/>
            <person name="Du H."/>
            <person name="Qi M."/>
            <person name="Li Y."/>
            <person name="Yu H."/>
            <person name="Cui Y."/>
            <person name="Wang N."/>
            <person name="Chen C."/>
            <person name="Wu H."/>
            <person name="Zhao Y."/>
            <person name="Zhang J."/>
            <person name="Li Y."/>
            <person name="Zhou W."/>
            <person name="Zhang B."/>
            <person name="Hu W."/>
            <person name="Eijk M."/>
            <person name="Tang J."/>
            <person name="Witsenboer H."/>
            <person name="Zhao S."/>
            <person name="Li Z."/>
            <person name="Zhang A."/>
            <person name="Wang D."/>
            <person name="Liang C."/>
        </authorList>
    </citation>
    <scope>NUCLEOTIDE SEQUENCE [LARGE SCALE GENOMIC DNA]</scope>
    <source>
        <strain evidence="3">cv. G1812</strain>
    </source>
</reference>
<dbReference type="PANTHER" id="PTHR46328">
    <property type="entry name" value="FAR-RED IMPAIRED RESPONSIVE (FAR1) FAMILY PROTEIN-RELATED"/>
    <property type="match status" value="1"/>
</dbReference>
<name>A0A8R7TGL9_TRIUA</name>
<dbReference type="AlphaFoldDB" id="A0A8R7TGL9"/>
<dbReference type="InterPro" id="IPR004330">
    <property type="entry name" value="FAR1_DNA_bnd_dom"/>
</dbReference>
<feature type="region of interest" description="Disordered" evidence="1">
    <location>
        <begin position="1"/>
        <end position="35"/>
    </location>
</feature>